<sequence length="202" mass="22928">MFSTQNIMITRLLGLMLVLVIVTSVNCKGVKPTQDSDIVVTYDSIVPKIALLPVQIKYGKLLNIKPDSLQNVKLYTFIDDWINTPYKSGGETKDGIDASSFTQLLYTKVFDKYIERTAEKQFESGSIRKFRGKEFLQEGDFIFFQAENKAKINHVGVFLKNNNFVHATYYKGESGARGVKISNLDSPYWTKRFVAGGKRLDM</sequence>
<accession>A0A162Y5L9</accession>
<dbReference type="PROSITE" id="PS51935">
    <property type="entry name" value="NLPC_P60"/>
    <property type="match status" value="1"/>
</dbReference>
<evidence type="ECO:0000256" key="2">
    <source>
        <dbReference type="ARBA" id="ARBA00022670"/>
    </source>
</evidence>
<keyword evidence="5" id="KW-0788">Thiol protease</keyword>
<evidence type="ECO:0000313" key="7">
    <source>
        <dbReference type="EMBL" id="KZS38935.1"/>
    </source>
</evidence>
<dbReference type="InterPro" id="IPR038765">
    <property type="entry name" value="Papain-like_cys_pep_sf"/>
</dbReference>
<evidence type="ECO:0000256" key="3">
    <source>
        <dbReference type="ARBA" id="ARBA00022729"/>
    </source>
</evidence>
<dbReference type="InterPro" id="IPR000064">
    <property type="entry name" value="NLP_P60_dom"/>
</dbReference>
<evidence type="ECO:0000313" key="8">
    <source>
        <dbReference type="Proteomes" id="UP000076715"/>
    </source>
</evidence>
<dbReference type="EMBL" id="LQRT01000046">
    <property type="protein sequence ID" value="KZS38935.1"/>
    <property type="molecule type" value="Genomic_DNA"/>
</dbReference>
<feature type="domain" description="NlpC/P60" evidence="6">
    <location>
        <begin position="68"/>
        <end position="200"/>
    </location>
</feature>
<dbReference type="AlphaFoldDB" id="A0A162Y5L9"/>
<name>A0A162Y5L9_9FLAO</name>
<comment type="caution">
    <text evidence="7">The sequence shown here is derived from an EMBL/GenBank/DDBJ whole genome shotgun (WGS) entry which is preliminary data.</text>
</comment>
<dbReference type="PANTHER" id="PTHR47360:SF1">
    <property type="entry name" value="ENDOPEPTIDASE NLPC-RELATED"/>
    <property type="match status" value="1"/>
</dbReference>
<organism evidence="7 8">
    <name type="scientific">Aquimarina aggregata</name>
    <dbReference type="NCBI Taxonomy" id="1642818"/>
    <lineage>
        <taxon>Bacteria</taxon>
        <taxon>Pseudomonadati</taxon>
        <taxon>Bacteroidota</taxon>
        <taxon>Flavobacteriia</taxon>
        <taxon>Flavobacteriales</taxon>
        <taxon>Flavobacteriaceae</taxon>
        <taxon>Aquimarina</taxon>
    </lineage>
</organism>
<proteinExistence type="inferred from homology"/>
<comment type="similarity">
    <text evidence="1">Belongs to the peptidase C40 family.</text>
</comment>
<dbReference type="STRING" id="1642818.AWE51_15245"/>
<dbReference type="Proteomes" id="UP000076715">
    <property type="component" value="Unassembled WGS sequence"/>
</dbReference>
<keyword evidence="3" id="KW-0732">Signal</keyword>
<dbReference type="GO" id="GO:0008234">
    <property type="term" value="F:cysteine-type peptidase activity"/>
    <property type="evidence" value="ECO:0007669"/>
    <property type="project" value="UniProtKB-KW"/>
</dbReference>
<dbReference type="InterPro" id="IPR052062">
    <property type="entry name" value="Murein_DD/LD_carboxypeptidase"/>
</dbReference>
<dbReference type="SUPFAM" id="SSF54001">
    <property type="entry name" value="Cysteine proteinases"/>
    <property type="match status" value="1"/>
</dbReference>
<keyword evidence="4" id="KW-0378">Hydrolase</keyword>
<protein>
    <recommendedName>
        <fullName evidence="6">NlpC/P60 domain-containing protein</fullName>
    </recommendedName>
</protein>
<gene>
    <name evidence="7" type="ORF">AWE51_15245</name>
</gene>
<dbReference type="GO" id="GO:0006508">
    <property type="term" value="P:proteolysis"/>
    <property type="evidence" value="ECO:0007669"/>
    <property type="project" value="UniProtKB-KW"/>
</dbReference>
<reference evidence="7 8" key="1">
    <citation type="submission" date="2016-01" db="EMBL/GenBank/DDBJ databases">
        <title>The draft genome sequence of Aquimarina sp. RZW4-3-2.</title>
        <authorList>
            <person name="Wang Y."/>
        </authorList>
    </citation>
    <scope>NUCLEOTIDE SEQUENCE [LARGE SCALE GENOMIC DNA]</scope>
    <source>
        <strain evidence="7 8">RZW4-3-2</strain>
    </source>
</reference>
<dbReference type="Gene3D" id="3.90.1720.10">
    <property type="entry name" value="endopeptidase domain like (from Nostoc punctiforme)"/>
    <property type="match status" value="1"/>
</dbReference>
<keyword evidence="2" id="KW-0645">Protease</keyword>
<evidence type="ECO:0000256" key="4">
    <source>
        <dbReference type="ARBA" id="ARBA00022801"/>
    </source>
</evidence>
<dbReference type="PANTHER" id="PTHR47360">
    <property type="entry name" value="MUREIN DD-ENDOPEPTIDASE MEPS/MUREIN LD-CARBOXYPEPTIDASE"/>
    <property type="match status" value="1"/>
</dbReference>
<evidence type="ECO:0000259" key="6">
    <source>
        <dbReference type="PROSITE" id="PS51935"/>
    </source>
</evidence>
<evidence type="ECO:0000256" key="5">
    <source>
        <dbReference type="ARBA" id="ARBA00022807"/>
    </source>
</evidence>
<evidence type="ECO:0000256" key="1">
    <source>
        <dbReference type="ARBA" id="ARBA00007074"/>
    </source>
</evidence>
<dbReference type="Pfam" id="PF00877">
    <property type="entry name" value="NLPC_P60"/>
    <property type="match status" value="1"/>
</dbReference>
<keyword evidence="8" id="KW-1185">Reference proteome</keyword>